<organism evidence="2 3">
    <name type="scientific">Nocardia otitidiscaviarum</name>
    <dbReference type="NCBI Taxonomy" id="1823"/>
    <lineage>
        <taxon>Bacteria</taxon>
        <taxon>Bacillati</taxon>
        <taxon>Actinomycetota</taxon>
        <taxon>Actinomycetes</taxon>
        <taxon>Mycobacteriales</taxon>
        <taxon>Nocardiaceae</taxon>
        <taxon>Nocardia</taxon>
    </lineage>
</organism>
<gene>
    <name evidence="2" type="ORF">FOH10_34230</name>
</gene>
<dbReference type="Proteomes" id="UP000317039">
    <property type="component" value="Chromosome"/>
</dbReference>
<name>A0A516NVU0_9NOCA</name>
<dbReference type="Gene3D" id="3.30.450.180">
    <property type="match status" value="1"/>
</dbReference>
<accession>A0A516NVU0</accession>
<protein>
    <submittedName>
        <fullName evidence="2">Helix-turn-helix transcriptional regulator</fullName>
    </submittedName>
</protein>
<dbReference type="RefSeq" id="WP_143983715.1">
    <property type="nucleotide sequence ID" value="NZ_CP041695.1"/>
</dbReference>
<dbReference type="Pfam" id="PF13560">
    <property type="entry name" value="HTH_31"/>
    <property type="match status" value="1"/>
</dbReference>
<dbReference type="InterPro" id="IPR041413">
    <property type="entry name" value="MLTR_LBD"/>
</dbReference>
<dbReference type="GeneID" id="80337412"/>
<reference evidence="2 3" key="1">
    <citation type="submission" date="2019-07" db="EMBL/GenBank/DDBJ databases">
        <title>Complete Genome Sequence and Methylome Analysis of Nocardia otitidis-caviarum NEB252.</title>
        <authorList>
            <person name="Fomenkov A."/>
            <person name="Anton B.P."/>
            <person name="Vincze T."/>
            <person name="Roberts R.J."/>
        </authorList>
    </citation>
    <scope>NUCLEOTIDE SEQUENCE [LARGE SCALE GENOMIC DNA]</scope>
    <source>
        <strain evidence="2 3">NEB252</strain>
    </source>
</reference>
<proteinExistence type="predicted"/>
<evidence type="ECO:0000313" key="3">
    <source>
        <dbReference type="Proteomes" id="UP000317039"/>
    </source>
</evidence>
<dbReference type="SUPFAM" id="SSF47413">
    <property type="entry name" value="lambda repressor-like DNA-binding domains"/>
    <property type="match status" value="1"/>
</dbReference>
<dbReference type="GO" id="GO:0003677">
    <property type="term" value="F:DNA binding"/>
    <property type="evidence" value="ECO:0007669"/>
    <property type="project" value="InterPro"/>
</dbReference>
<evidence type="ECO:0000313" key="2">
    <source>
        <dbReference type="EMBL" id="QDP83026.1"/>
    </source>
</evidence>
<evidence type="ECO:0000259" key="1">
    <source>
        <dbReference type="PROSITE" id="PS50943"/>
    </source>
</evidence>
<dbReference type="EMBL" id="CP041695">
    <property type="protein sequence ID" value="QDP83026.1"/>
    <property type="molecule type" value="Genomic_DNA"/>
</dbReference>
<dbReference type="KEGG" id="nod:FOH10_34230"/>
<dbReference type="PANTHER" id="PTHR35010">
    <property type="entry name" value="BLL4672 PROTEIN-RELATED"/>
    <property type="match status" value="1"/>
</dbReference>
<dbReference type="PROSITE" id="PS50943">
    <property type="entry name" value="HTH_CROC1"/>
    <property type="match status" value="1"/>
</dbReference>
<dbReference type="InterPro" id="IPR001387">
    <property type="entry name" value="Cro/C1-type_HTH"/>
</dbReference>
<feature type="domain" description="HTH cro/C1-type" evidence="1">
    <location>
        <begin position="10"/>
        <end position="64"/>
    </location>
</feature>
<sequence>MVNNMFGEYLRQRRLDAGLSRAQLAARANVSVSLIEKIEAGTRTTTLNTLQVLFDELTVPPIYRRHILGLVLPSVFGRVPHTESAGPAPSDLADLASLDHPASFYLMPTFTIVAANTAYQRTFPGMRAGRNFVEWMFLDPNARTVMVEWHREAHRLQHGLRMFTSVITPDRSVEEIIERCRVAPEWEELWNSGLPEPDSPEESLHIRDVRSRRVSRMAVRLYTPELPARPWWLFRLIPEEFSRCR</sequence>
<dbReference type="PANTHER" id="PTHR35010:SF2">
    <property type="entry name" value="BLL4672 PROTEIN"/>
    <property type="match status" value="1"/>
</dbReference>
<dbReference type="SMART" id="SM00530">
    <property type="entry name" value="HTH_XRE"/>
    <property type="match status" value="1"/>
</dbReference>
<dbReference type="InterPro" id="IPR010982">
    <property type="entry name" value="Lambda_DNA-bd_dom_sf"/>
</dbReference>
<dbReference type="AlphaFoldDB" id="A0A516NVU0"/>
<dbReference type="CDD" id="cd00093">
    <property type="entry name" value="HTH_XRE"/>
    <property type="match status" value="1"/>
</dbReference>
<dbReference type="Pfam" id="PF17765">
    <property type="entry name" value="MLTR_LBD"/>
    <property type="match status" value="1"/>
</dbReference>
<dbReference type="Gene3D" id="1.10.260.40">
    <property type="entry name" value="lambda repressor-like DNA-binding domains"/>
    <property type="match status" value="1"/>
</dbReference>